<organism evidence="1 2">
    <name type="scientific">Ilyodon furcidens</name>
    <name type="common">goldbreast splitfin</name>
    <dbReference type="NCBI Taxonomy" id="33524"/>
    <lineage>
        <taxon>Eukaryota</taxon>
        <taxon>Metazoa</taxon>
        <taxon>Chordata</taxon>
        <taxon>Craniata</taxon>
        <taxon>Vertebrata</taxon>
        <taxon>Euteleostomi</taxon>
        <taxon>Actinopterygii</taxon>
        <taxon>Neopterygii</taxon>
        <taxon>Teleostei</taxon>
        <taxon>Neoteleostei</taxon>
        <taxon>Acanthomorphata</taxon>
        <taxon>Ovalentaria</taxon>
        <taxon>Atherinomorphae</taxon>
        <taxon>Cyprinodontiformes</taxon>
        <taxon>Goodeidae</taxon>
        <taxon>Ilyodon</taxon>
    </lineage>
</organism>
<name>A0ABV0SYE9_9TELE</name>
<sequence length="101" mass="11085">MVTYSVCGCPVHSGDQASFCIHTLAGVAEFVSLSHQDLRHSMVLTKKKYSTGLNNLCINKMLHSPRQNKTIIVPVHNGFHNCNHQLATSHGLEGGYHDNSV</sequence>
<gene>
    <name evidence="1" type="ORF">ILYODFUR_018765</name>
</gene>
<accession>A0ABV0SYE9</accession>
<reference evidence="1 2" key="1">
    <citation type="submission" date="2021-06" db="EMBL/GenBank/DDBJ databases">
        <authorList>
            <person name="Palmer J.M."/>
        </authorList>
    </citation>
    <scope>NUCLEOTIDE SEQUENCE [LARGE SCALE GENOMIC DNA]</scope>
    <source>
        <strain evidence="2">if_2019</strain>
        <tissue evidence="1">Muscle</tissue>
    </source>
</reference>
<proteinExistence type="predicted"/>
<evidence type="ECO:0000313" key="2">
    <source>
        <dbReference type="Proteomes" id="UP001482620"/>
    </source>
</evidence>
<dbReference type="EMBL" id="JAHRIQ010013426">
    <property type="protein sequence ID" value="MEQ2225559.1"/>
    <property type="molecule type" value="Genomic_DNA"/>
</dbReference>
<dbReference type="Proteomes" id="UP001482620">
    <property type="component" value="Unassembled WGS sequence"/>
</dbReference>
<comment type="caution">
    <text evidence="1">The sequence shown here is derived from an EMBL/GenBank/DDBJ whole genome shotgun (WGS) entry which is preliminary data.</text>
</comment>
<protein>
    <submittedName>
        <fullName evidence="1">Uncharacterized protein</fullName>
    </submittedName>
</protein>
<evidence type="ECO:0000313" key="1">
    <source>
        <dbReference type="EMBL" id="MEQ2225559.1"/>
    </source>
</evidence>
<keyword evidence="2" id="KW-1185">Reference proteome</keyword>